<reference evidence="1 2" key="1">
    <citation type="journal article" date="2016" name="Proc. Natl. Acad. Sci. U.S.A.">
        <title>Comparative genomics of biotechnologically important yeasts.</title>
        <authorList>
            <person name="Riley R."/>
            <person name="Haridas S."/>
            <person name="Wolfe K.H."/>
            <person name="Lopes M.R."/>
            <person name="Hittinger C.T."/>
            <person name="Goeker M."/>
            <person name="Salamov A.A."/>
            <person name="Wisecaver J.H."/>
            <person name="Long T.M."/>
            <person name="Calvey C.H."/>
            <person name="Aerts A.L."/>
            <person name="Barry K.W."/>
            <person name="Choi C."/>
            <person name="Clum A."/>
            <person name="Coughlan A.Y."/>
            <person name="Deshpande S."/>
            <person name="Douglass A.P."/>
            <person name="Hanson S.J."/>
            <person name="Klenk H.-P."/>
            <person name="LaButti K.M."/>
            <person name="Lapidus A."/>
            <person name="Lindquist E.A."/>
            <person name="Lipzen A.M."/>
            <person name="Meier-Kolthoff J.P."/>
            <person name="Ohm R.A."/>
            <person name="Otillar R.P."/>
            <person name="Pangilinan J.L."/>
            <person name="Peng Y."/>
            <person name="Rokas A."/>
            <person name="Rosa C.A."/>
            <person name="Scheuner C."/>
            <person name="Sibirny A.A."/>
            <person name="Slot J.C."/>
            <person name="Stielow J.B."/>
            <person name="Sun H."/>
            <person name="Kurtzman C.P."/>
            <person name="Blackwell M."/>
            <person name="Grigoriev I.V."/>
            <person name="Jeffries T.W."/>
        </authorList>
    </citation>
    <scope>NUCLEOTIDE SEQUENCE [LARGE SCALE GENOMIC DNA]</scope>
    <source>
        <strain evidence="1 2">NRRL Y-11557</strain>
    </source>
</reference>
<protein>
    <recommendedName>
        <fullName evidence="3">Retrotransposon gag domain-containing protein</fullName>
    </recommendedName>
</protein>
<evidence type="ECO:0008006" key="3">
    <source>
        <dbReference type="Google" id="ProtNLM"/>
    </source>
</evidence>
<name>A0A1E3Q6I3_LIPST</name>
<keyword evidence="2" id="KW-1185">Reference proteome</keyword>
<gene>
    <name evidence="1" type="ORF">LIPSTDRAFT_71670</name>
</gene>
<evidence type="ECO:0000313" key="2">
    <source>
        <dbReference type="Proteomes" id="UP000094385"/>
    </source>
</evidence>
<evidence type="ECO:0000313" key="1">
    <source>
        <dbReference type="EMBL" id="ODQ73293.1"/>
    </source>
</evidence>
<dbReference type="AlphaFoldDB" id="A0A1E3Q6I3"/>
<accession>A0A1E3Q6I3</accession>
<proteinExistence type="predicted"/>
<organism evidence="1 2">
    <name type="scientific">Lipomyces starkeyi NRRL Y-11557</name>
    <dbReference type="NCBI Taxonomy" id="675824"/>
    <lineage>
        <taxon>Eukaryota</taxon>
        <taxon>Fungi</taxon>
        <taxon>Dikarya</taxon>
        <taxon>Ascomycota</taxon>
        <taxon>Saccharomycotina</taxon>
        <taxon>Lipomycetes</taxon>
        <taxon>Lipomycetales</taxon>
        <taxon>Lipomycetaceae</taxon>
        <taxon>Lipomyces</taxon>
    </lineage>
</organism>
<dbReference type="Proteomes" id="UP000094385">
    <property type="component" value="Unassembled WGS sequence"/>
</dbReference>
<sequence>MQLNSELATLKYADCKDANEFVQKFTGLVSRHASTGKPVDEEEQVRLFMDAVGSCFEVWKRLKRAEVRRGLIIEDLTTVFSRRGTE</sequence>
<dbReference type="EMBL" id="KV454294">
    <property type="protein sequence ID" value="ODQ73293.1"/>
    <property type="molecule type" value="Genomic_DNA"/>
</dbReference>